<dbReference type="KEGG" id="hae:halTADL_1449"/>
<name>A0A1H6Y513_9EURY</name>
<keyword evidence="2" id="KW-1185">Reference proteome</keyword>
<evidence type="ECO:0000313" key="2">
    <source>
        <dbReference type="Proteomes" id="UP000198888"/>
    </source>
</evidence>
<dbReference type="EMBL" id="FNYR01000047">
    <property type="protein sequence ID" value="SEJ32220.1"/>
    <property type="molecule type" value="Genomic_DNA"/>
</dbReference>
<dbReference type="AlphaFoldDB" id="A0A1H6Y513"/>
<organism evidence="1 2">
    <name type="scientific">Halohasta litchfieldiae</name>
    <dbReference type="NCBI Taxonomy" id="1073996"/>
    <lineage>
        <taxon>Archaea</taxon>
        <taxon>Methanobacteriati</taxon>
        <taxon>Methanobacteriota</taxon>
        <taxon>Stenosarchaea group</taxon>
        <taxon>Halobacteria</taxon>
        <taxon>Halobacteriales</taxon>
        <taxon>Haloferacaceae</taxon>
        <taxon>Halohasta</taxon>
    </lineage>
</organism>
<dbReference type="STRING" id="1073996.SAMN05444271_1475"/>
<accession>A0A2H4Q1G7</accession>
<reference evidence="1 2" key="1">
    <citation type="submission" date="2016-10" db="EMBL/GenBank/DDBJ databases">
        <authorList>
            <person name="de Groot N.N."/>
        </authorList>
    </citation>
    <scope>NUCLEOTIDE SEQUENCE [LARGE SCALE GENOMIC DNA]</scope>
    <source>
        <strain evidence="1 2">DSM 22187</strain>
    </source>
</reference>
<proteinExistence type="predicted"/>
<protein>
    <submittedName>
        <fullName evidence="1">Uncharacterized protein</fullName>
    </submittedName>
</protein>
<accession>A0A1H6Y513</accession>
<sequence length="76" mass="8379">MTNAFHNIRIFEQSVSGKGPFLVAAASPSTLDDIQKRLVVEQLANTIYFYWIESGVKGASTLSESNSVCRVLDWIG</sequence>
<dbReference type="Proteomes" id="UP000198888">
    <property type="component" value="Unassembled WGS sequence"/>
</dbReference>
<evidence type="ECO:0000313" key="1">
    <source>
        <dbReference type="EMBL" id="SEJ32220.1"/>
    </source>
</evidence>
<gene>
    <name evidence="1" type="ORF">SAMN05444271_1475</name>
</gene>